<dbReference type="SUPFAM" id="SSF51445">
    <property type="entry name" value="(Trans)glycosidases"/>
    <property type="match status" value="1"/>
</dbReference>
<dbReference type="Proteomes" id="UP000670776">
    <property type="component" value="Unassembled WGS sequence"/>
</dbReference>
<evidence type="ECO:0000313" key="2">
    <source>
        <dbReference type="Proteomes" id="UP000670776"/>
    </source>
</evidence>
<dbReference type="RefSeq" id="WP_209655073.1">
    <property type="nucleotide sequence ID" value="NZ_JAGJCB010000008.1"/>
</dbReference>
<comment type="caution">
    <text evidence="1">The sequence shown here is derived from an EMBL/GenBank/DDBJ whole genome shotgun (WGS) entry which is preliminary data.</text>
</comment>
<evidence type="ECO:0000313" key="1">
    <source>
        <dbReference type="EMBL" id="MBP0904176.1"/>
    </source>
</evidence>
<reference evidence="1 2" key="1">
    <citation type="submission" date="2021-04" db="EMBL/GenBank/DDBJ databases">
        <title>Mariniflexile gromovii gen. nov., sp. nov., a gliding bacterium isolated from the sea urchin Strongylocentrotus intermedius.</title>
        <authorList>
            <person name="Ko S."/>
            <person name="Le V."/>
            <person name="Ahn C.-Y."/>
            <person name="Oh H.-M."/>
        </authorList>
    </citation>
    <scope>NUCLEOTIDE SEQUENCE [LARGE SCALE GENOMIC DNA]</scope>
    <source>
        <strain evidence="1 2">KCTC 12570</strain>
    </source>
</reference>
<dbReference type="EMBL" id="JAGJCB010000008">
    <property type="protein sequence ID" value="MBP0904176.1"/>
    <property type="molecule type" value="Genomic_DNA"/>
</dbReference>
<dbReference type="Gene3D" id="3.20.20.80">
    <property type="entry name" value="Glycosidases"/>
    <property type="match status" value="1"/>
</dbReference>
<keyword evidence="2" id="KW-1185">Reference proteome</keyword>
<accession>A0ABS4BUE2</accession>
<gene>
    <name evidence="1" type="ORF">J8H85_10080</name>
</gene>
<name>A0ABS4BUE2_9FLAO</name>
<proteinExistence type="predicted"/>
<organism evidence="1 2">
    <name type="scientific">Mariniflexile gromovii</name>
    <dbReference type="NCBI Taxonomy" id="362523"/>
    <lineage>
        <taxon>Bacteria</taxon>
        <taxon>Pseudomonadati</taxon>
        <taxon>Bacteroidota</taxon>
        <taxon>Flavobacteriia</taxon>
        <taxon>Flavobacteriales</taxon>
        <taxon>Flavobacteriaceae</taxon>
        <taxon>Mariniflexile</taxon>
    </lineage>
</organism>
<dbReference type="InterPro" id="IPR017853">
    <property type="entry name" value="GH"/>
</dbReference>
<sequence>MLAPGTSQVYYGDESARSLIIEGTQGDATLRSFMNWKDINENPETKAILTHYQKLGQFRAKHPAVGAGTHQMISKSPYVFSRSFSKGDFLDLVVIGLDLSEGEKIMDASSVFNNGNRLHDAYSNQDVIVENGTVKINSNFTIVLLENGAE</sequence>
<protein>
    <submittedName>
        <fullName evidence="1">Uncharacterized protein</fullName>
    </submittedName>
</protein>